<dbReference type="Proteomes" id="UP000627984">
    <property type="component" value="Unassembled WGS sequence"/>
</dbReference>
<dbReference type="SUPFAM" id="SSF103084">
    <property type="entry name" value="Holliday junction resolvase RusA"/>
    <property type="match status" value="1"/>
</dbReference>
<protein>
    <submittedName>
        <fullName evidence="1">Uncharacterized protein</fullName>
    </submittedName>
</protein>
<name>A0AA37BM12_9ACTN</name>
<evidence type="ECO:0000313" key="1">
    <source>
        <dbReference type="EMBL" id="GGK90598.1"/>
    </source>
</evidence>
<dbReference type="EMBL" id="BMQD01000023">
    <property type="protein sequence ID" value="GGK90598.1"/>
    <property type="molecule type" value="Genomic_DNA"/>
</dbReference>
<dbReference type="Pfam" id="PF05866">
    <property type="entry name" value="RusA"/>
    <property type="match status" value="1"/>
</dbReference>
<sequence>MMPEPVLMITAFGVPAPQGSKKARPIYKGRGPARVFTGRVAMQESSDKVKPWRDVVRRAAKTAVSVKPGWTVLDEPLIVEFCFSLPRGVTVKRAHHTTYPDLSKLVRSTEDALTKVVWADDARVIAYRNPRKLYAGDDDPDALPEPGCVIRVWRVAEVQR</sequence>
<dbReference type="AlphaFoldDB" id="A0AA37BM12"/>
<gene>
    <name evidence="1" type="ORF">GCM10010126_57550</name>
</gene>
<dbReference type="RefSeq" id="WP_191897554.1">
    <property type="nucleotide sequence ID" value="NZ_BMQD01000023.1"/>
</dbReference>
<reference evidence="1" key="1">
    <citation type="journal article" date="2014" name="Int. J. Syst. Evol. Microbiol.">
        <title>Complete genome sequence of Corynebacterium casei LMG S-19264T (=DSM 44701T), isolated from a smear-ripened cheese.</title>
        <authorList>
            <consortium name="US DOE Joint Genome Institute (JGI-PGF)"/>
            <person name="Walter F."/>
            <person name="Albersmeier A."/>
            <person name="Kalinowski J."/>
            <person name="Ruckert C."/>
        </authorList>
    </citation>
    <scope>NUCLEOTIDE SEQUENCE</scope>
    <source>
        <strain evidence="1">JCM 3093</strain>
    </source>
</reference>
<organism evidence="1 2">
    <name type="scientific">Planomonospora parontospora</name>
    <dbReference type="NCBI Taxonomy" id="58119"/>
    <lineage>
        <taxon>Bacteria</taxon>
        <taxon>Bacillati</taxon>
        <taxon>Actinomycetota</taxon>
        <taxon>Actinomycetes</taxon>
        <taxon>Streptosporangiales</taxon>
        <taxon>Streptosporangiaceae</taxon>
        <taxon>Planomonospora</taxon>
    </lineage>
</organism>
<dbReference type="GO" id="GO:0000287">
    <property type="term" value="F:magnesium ion binding"/>
    <property type="evidence" value="ECO:0007669"/>
    <property type="project" value="InterPro"/>
</dbReference>
<reference evidence="1" key="2">
    <citation type="submission" date="2022-09" db="EMBL/GenBank/DDBJ databases">
        <authorList>
            <person name="Sun Q."/>
            <person name="Ohkuma M."/>
        </authorList>
    </citation>
    <scope>NUCLEOTIDE SEQUENCE</scope>
    <source>
        <strain evidence="1">JCM 3093</strain>
    </source>
</reference>
<dbReference type="GO" id="GO:0006310">
    <property type="term" value="P:DNA recombination"/>
    <property type="evidence" value="ECO:0007669"/>
    <property type="project" value="InterPro"/>
</dbReference>
<comment type="caution">
    <text evidence="1">The sequence shown here is derived from an EMBL/GenBank/DDBJ whole genome shotgun (WGS) entry which is preliminary data.</text>
</comment>
<accession>A0AA37BM12</accession>
<evidence type="ECO:0000313" key="2">
    <source>
        <dbReference type="Proteomes" id="UP000627984"/>
    </source>
</evidence>
<dbReference type="InterPro" id="IPR008822">
    <property type="entry name" value="Endonuclease_RusA-like"/>
</dbReference>
<dbReference type="InterPro" id="IPR036614">
    <property type="entry name" value="RusA-like_sf"/>
</dbReference>
<dbReference type="GO" id="GO:0006281">
    <property type="term" value="P:DNA repair"/>
    <property type="evidence" value="ECO:0007669"/>
    <property type="project" value="InterPro"/>
</dbReference>
<dbReference type="Gene3D" id="3.30.1330.70">
    <property type="entry name" value="Holliday junction resolvase RusA"/>
    <property type="match status" value="1"/>
</dbReference>
<proteinExistence type="predicted"/>